<protein>
    <recommendedName>
        <fullName evidence="6">Ion transport domain-containing protein</fullName>
    </recommendedName>
</protein>
<dbReference type="AlphaFoldDB" id="A0A8S3C8T7"/>
<dbReference type="Proteomes" id="UP000681720">
    <property type="component" value="Unassembled WGS sequence"/>
</dbReference>
<dbReference type="InterPro" id="IPR005821">
    <property type="entry name" value="Ion_trans_dom"/>
</dbReference>
<dbReference type="GO" id="GO:0075509">
    <property type="term" value="P:endocytosis involved in viral entry into host cell"/>
    <property type="evidence" value="ECO:0007669"/>
    <property type="project" value="TreeGrafter"/>
</dbReference>
<dbReference type="PANTHER" id="PTHR46768:SF1">
    <property type="entry name" value="TWO PORE CHANNEL PROTEIN 2"/>
    <property type="match status" value="1"/>
</dbReference>
<evidence type="ECO:0000313" key="7">
    <source>
        <dbReference type="EMBL" id="CAF4897634.1"/>
    </source>
</evidence>
<evidence type="ECO:0000256" key="5">
    <source>
        <dbReference type="SAM" id="Phobius"/>
    </source>
</evidence>
<dbReference type="Proteomes" id="UP000676336">
    <property type="component" value="Unassembled WGS sequence"/>
</dbReference>
<dbReference type="PANTHER" id="PTHR46768">
    <property type="entry name" value="TWO PORE CALCIUM CHANNEL PROTEIN 2"/>
    <property type="match status" value="1"/>
</dbReference>
<proteinExistence type="predicted"/>
<keyword evidence="4 5" id="KW-0472">Membrane</keyword>
<keyword evidence="3 5" id="KW-1133">Transmembrane helix</keyword>
<evidence type="ECO:0000313" key="9">
    <source>
        <dbReference type="Proteomes" id="UP000676336"/>
    </source>
</evidence>
<evidence type="ECO:0000256" key="4">
    <source>
        <dbReference type="ARBA" id="ARBA00023136"/>
    </source>
</evidence>
<reference evidence="7" key="1">
    <citation type="submission" date="2021-02" db="EMBL/GenBank/DDBJ databases">
        <authorList>
            <person name="Nowell W R."/>
        </authorList>
    </citation>
    <scope>NUCLEOTIDE SEQUENCE</scope>
</reference>
<dbReference type="EMBL" id="CAJOBI010173295">
    <property type="protein sequence ID" value="CAF4897634.1"/>
    <property type="molecule type" value="Genomic_DNA"/>
</dbReference>
<gene>
    <name evidence="8" type="ORF">GIL414_LOCUS61139</name>
    <name evidence="7" type="ORF">SMN809_LOCUS51590</name>
</gene>
<accession>A0A8S3C8T7</accession>
<dbReference type="Pfam" id="PF00520">
    <property type="entry name" value="Ion_trans"/>
    <property type="match status" value="1"/>
</dbReference>
<evidence type="ECO:0000313" key="8">
    <source>
        <dbReference type="EMBL" id="CAF5071389.1"/>
    </source>
</evidence>
<dbReference type="EMBL" id="CAJOBJ010238998">
    <property type="protein sequence ID" value="CAF5071389.1"/>
    <property type="molecule type" value="Genomic_DNA"/>
</dbReference>
<dbReference type="GO" id="GO:0015280">
    <property type="term" value="F:ligand-gated sodium channel activity"/>
    <property type="evidence" value="ECO:0007669"/>
    <property type="project" value="TreeGrafter"/>
</dbReference>
<comment type="subcellular location">
    <subcellularLocation>
        <location evidence="1">Membrane</location>
        <topology evidence="1">Multi-pass membrane protein</topology>
    </subcellularLocation>
</comment>
<name>A0A8S3C8T7_9BILA</name>
<sequence>MELFGGVMDDFYIRYNKSNITICGTYEQLEYWPNGFDDFYSSIITLYNVMVVNQWDVFVDGFRNATNSYWSELYFIFWYLFVTNIGLNVCLALSGDIHDAKKQRADQNEELIVSNMYDIYRSQIKEPSSEEITEQLNKHPYINFCQRSAEGINLS</sequence>
<dbReference type="GO" id="GO:0005765">
    <property type="term" value="C:lysosomal membrane"/>
    <property type="evidence" value="ECO:0007669"/>
    <property type="project" value="InterPro"/>
</dbReference>
<evidence type="ECO:0000256" key="1">
    <source>
        <dbReference type="ARBA" id="ARBA00004141"/>
    </source>
</evidence>
<comment type="caution">
    <text evidence="7">The sequence shown here is derived from an EMBL/GenBank/DDBJ whole genome shotgun (WGS) entry which is preliminary data.</text>
</comment>
<feature type="domain" description="Ion transport" evidence="6">
    <location>
        <begin position="3"/>
        <end position="104"/>
    </location>
</feature>
<evidence type="ECO:0000256" key="2">
    <source>
        <dbReference type="ARBA" id="ARBA00022692"/>
    </source>
</evidence>
<dbReference type="GO" id="GO:0097682">
    <property type="term" value="F:intracellularly phosphatidylinositol-3,5-bisphosphate-gated monatomic cation channel activity"/>
    <property type="evidence" value="ECO:0007669"/>
    <property type="project" value="TreeGrafter"/>
</dbReference>
<feature type="transmembrane region" description="Helical" evidence="5">
    <location>
        <begin position="73"/>
        <end position="94"/>
    </location>
</feature>
<keyword evidence="2 5" id="KW-0812">Transmembrane</keyword>
<evidence type="ECO:0000256" key="3">
    <source>
        <dbReference type="ARBA" id="ARBA00022989"/>
    </source>
</evidence>
<dbReference type="GO" id="GO:0022832">
    <property type="term" value="F:voltage-gated channel activity"/>
    <property type="evidence" value="ECO:0007669"/>
    <property type="project" value="InterPro"/>
</dbReference>
<dbReference type="InterPro" id="IPR028798">
    <property type="entry name" value="TPC2"/>
</dbReference>
<organism evidence="7 9">
    <name type="scientific">Rotaria magnacalcarata</name>
    <dbReference type="NCBI Taxonomy" id="392030"/>
    <lineage>
        <taxon>Eukaryota</taxon>
        <taxon>Metazoa</taxon>
        <taxon>Spiralia</taxon>
        <taxon>Gnathifera</taxon>
        <taxon>Rotifera</taxon>
        <taxon>Eurotatoria</taxon>
        <taxon>Bdelloidea</taxon>
        <taxon>Philodinida</taxon>
        <taxon>Philodinidae</taxon>
        <taxon>Rotaria</taxon>
    </lineage>
</organism>
<dbReference type="GO" id="GO:0019722">
    <property type="term" value="P:calcium-mediated signaling"/>
    <property type="evidence" value="ECO:0007669"/>
    <property type="project" value="TreeGrafter"/>
</dbReference>
<dbReference type="Gene3D" id="1.10.287.70">
    <property type="match status" value="1"/>
</dbReference>
<evidence type="ECO:0000259" key="6">
    <source>
        <dbReference type="Pfam" id="PF00520"/>
    </source>
</evidence>